<dbReference type="Pfam" id="PF07661">
    <property type="entry name" value="MORN_2"/>
    <property type="match status" value="1"/>
</dbReference>
<dbReference type="EMBL" id="BMKP01000009">
    <property type="protein sequence ID" value="GGF23517.1"/>
    <property type="molecule type" value="Genomic_DNA"/>
</dbReference>
<keyword evidence="2" id="KW-1185">Reference proteome</keyword>
<dbReference type="SUPFAM" id="SSF82185">
    <property type="entry name" value="Histone H3 K4-specific methyltransferase SET7/9 N-terminal domain"/>
    <property type="match status" value="1"/>
</dbReference>
<evidence type="ECO:0000313" key="1">
    <source>
        <dbReference type="EMBL" id="GGF23517.1"/>
    </source>
</evidence>
<comment type="caution">
    <text evidence="1">The sequence shown here is derived from an EMBL/GenBank/DDBJ whole genome shotgun (WGS) entry which is preliminary data.</text>
</comment>
<organism evidence="1 2">
    <name type="scientific">Flavobacterium limi</name>
    <dbReference type="NCBI Taxonomy" id="2045105"/>
    <lineage>
        <taxon>Bacteria</taxon>
        <taxon>Pseudomonadati</taxon>
        <taxon>Bacteroidota</taxon>
        <taxon>Flavobacteriia</taxon>
        <taxon>Flavobacteriales</taxon>
        <taxon>Flavobacteriaceae</taxon>
        <taxon>Flavobacterium</taxon>
    </lineage>
</organism>
<gene>
    <name evidence="1" type="ORF">GCM10011518_36040</name>
</gene>
<dbReference type="RefSeq" id="WP_163395832.1">
    <property type="nucleotide sequence ID" value="NZ_BMKP01000009.1"/>
</dbReference>
<dbReference type="Gene3D" id="3.90.930.1">
    <property type="match status" value="1"/>
</dbReference>
<accession>A0ABQ1UNU4</accession>
<name>A0ABQ1UNU4_9FLAO</name>
<protein>
    <recommendedName>
        <fullName evidence="3">MORN repeat variant</fullName>
    </recommendedName>
</protein>
<dbReference type="Proteomes" id="UP000655016">
    <property type="component" value="Unassembled WGS sequence"/>
</dbReference>
<proteinExistence type="predicted"/>
<reference evidence="2" key="1">
    <citation type="journal article" date="2019" name="Int. J. Syst. Evol. Microbiol.">
        <title>The Global Catalogue of Microorganisms (GCM) 10K type strain sequencing project: providing services to taxonomists for standard genome sequencing and annotation.</title>
        <authorList>
            <consortium name="The Broad Institute Genomics Platform"/>
            <consortium name="The Broad Institute Genome Sequencing Center for Infectious Disease"/>
            <person name="Wu L."/>
            <person name="Ma J."/>
        </authorList>
    </citation>
    <scope>NUCLEOTIDE SEQUENCE [LARGE SCALE GENOMIC DNA]</scope>
    <source>
        <strain evidence="2">CGMCC 1.16060</strain>
    </source>
</reference>
<evidence type="ECO:0008006" key="3">
    <source>
        <dbReference type="Google" id="ProtNLM"/>
    </source>
</evidence>
<dbReference type="InterPro" id="IPR011652">
    <property type="entry name" value="MORN_2"/>
</dbReference>
<evidence type="ECO:0000313" key="2">
    <source>
        <dbReference type="Proteomes" id="UP000655016"/>
    </source>
</evidence>
<sequence length="247" mass="29118">MREPVILDEDINLEHNLWGTNYLKYKGELFTGTLLYNDTNPFSYTEYKDGDYDGESVSYHKNGQLAETSIYSNGNYISGKEWYDNGQIKYDSIKKTKWDKDGIVAFENGCWFYKNGIIKEKYEESNSTIFNPNGEIAIITEYHSPCSKNIFYHKNLLSFYPEILIALYPELDSNSHNLKYKVFDWISQVYVKNSKLGERLLTELFVHPIADIQEFAKHLYSFTVRKKKGDNEKTYWMEYNENSKVVY</sequence>